<comment type="subcellular location">
    <subcellularLocation>
        <location evidence="1">Lipid droplet</location>
    </subcellularLocation>
</comment>
<keyword evidence="5" id="KW-1185">Reference proteome</keyword>
<dbReference type="GO" id="GO:0010890">
    <property type="term" value="P:positive regulation of triglyceride storage"/>
    <property type="evidence" value="ECO:0007669"/>
    <property type="project" value="TreeGrafter"/>
</dbReference>
<evidence type="ECO:0000256" key="2">
    <source>
        <dbReference type="ARBA" id="ARBA00006311"/>
    </source>
</evidence>
<protein>
    <submittedName>
        <fullName evidence="4">PLIN3 protein</fullName>
    </submittedName>
</protein>
<dbReference type="Pfam" id="PF03036">
    <property type="entry name" value="Perilipin"/>
    <property type="match status" value="1"/>
</dbReference>
<feature type="non-terminal residue" evidence="4">
    <location>
        <position position="413"/>
    </location>
</feature>
<sequence>SAVNRVTSLPLLNSAFNLVSSAYNHTKETHPYLSGVCNVAETVAAVAVGSMVGGAQPILNQLEPQIALVNEYACKGLDQLEENLPFLQQPADKVISDTKQLVSTKVTSAMDAACEAREAMADKVTEAVDLTKNVVGDSVKLTKSMVTSTVNSAVEAAQVSQAVAGGVESVLGISEDLVDHYLPMTEEELGKLATTVQGFGMASVEEQKQQRSYFVRLGSLSNKVRHRAYQHSLNKMQCIKKSTQETLSRLQLAIKLIESVKQEVGQKLLDGQEKLHQLWVDWSLTQPKGNQVKTASQPEVESRTLAMLRIITQQLQPAYENLKASIHGLPSNIQEAVFQATRNIHKLHSSFSSAMSFQDLSSTTLTQSQDCVADARRSLDDLFEYITHNIPLNWLVGPFRAIAKASQGSRKQK</sequence>
<comment type="similarity">
    <text evidence="2">Belongs to the perilipin family.</text>
</comment>
<dbReference type="EMBL" id="VXBO01000863">
    <property type="protein sequence ID" value="NXN35366.1"/>
    <property type="molecule type" value="Genomic_DNA"/>
</dbReference>
<dbReference type="GO" id="GO:0019915">
    <property type="term" value="P:lipid storage"/>
    <property type="evidence" value="ECO:0007669"/>
    <property type="project" value="TreeGrafter"/>
</dbReference>
<dbReference type="AlphaFoldDB" id="A0A7L1IC14"/>
<evidence type="ECO:0000256" key="3">
    <source>
        <dbReference type="ARBA" id="ARBA00022677"/>
    </source>
</evidence>
<reference evidence="4 5" key="1">
    <citation type="submission" date="2019-09" db="EMBL/GenBank/DDBJ databases">
        <title>Bird 10,000 Genomes (B10K) Project - Family phase.</title>
        <authorList>
            <person name="Zhang G."/>
        </authorList>
    </citation>
    <scope>NUCLEOTIDE SEQUENCE [LARGE SCALE GENOMIC DNA]</scope>
    <source>
        <strain evidence="4">B10K-DU-002-36</strain>
        <tissue evidence="4">Muscle</tissue>
    </source>
</reference>
<accession>A0A7L1IC14</accession>
<dbReference type="SUPFAM" id="SSF109775">
    <property type="entry name" value="Mannose-6-phosphate receptor binding protein 1 (Tip47), C-terminal domain"/>
    <property type="match status" value="1"/>
</dbReference>
<comment type="caution">
    <text evidence="4">The sequence shown here is derived from an EMBL/GenBank/DDBJ whole genome shotgun (WGS) entry which is preliminary data.</text>
</comment>
<dbReference type="PANTHER" id="PTHR14024:SF51">
    <property type="entry name" value="PERILIPIN-RELATED"/>
    <property type="match status" value="1"/>
</dbReference>
<evidence type="ECO:0000256" key="1">
    <source>
        <dbReference type="ARBA" id="ARBA00004502"/>
    </source>
</evidence>
<organism evidence="4 5">
    <name type="scientific">Smutsornis africanus</name>
    <name type="common">Double-banded courser</name>
    <name type="synonym">Rhinoptilus africanus</name>
    <dbReference type="NCBI Taxonomy" id="240209"/>
    <lineage>
        <taxon>Eukaryota</taxon>
        <taxon>Metazoa</taxon>
        <taxon>Chordata</taxon>
        <taxon>Craniata</taxon>
        <taxon>Vertebrata</taxon>
        <taxon>Euteleostomi</taxon>
        <taxon>Archelosauria</taxon>
        <taxon>Archosauria</taxon>
        <taxon>Dinosauria</taxon>
        <taxon>Saurischia</taxon>
        <taxon>Theropoda</taxon>
        <taxon>Coelurosauria</taxon>
        <taxon>Aves</taxon>
        <taxon>Neognathae</taxon>
        <taxon>Neoaves</taxon>
        <taxon>Charadriiformes</taxon>
        <taxon>Glareolidae</taxon>
        <taxon>Rhinoptilus</taxon>
    </lineage>
</organism>
<dbReference type="GO" id="GO:0005829">
    <property type="term" value="C:cytosol"/>
    <property type="evidence" value="ECO:0007669"/>
    <property type="project" value="TreeGrafter"/>
</dbReference>
<dbReference type="Gene3D" id="1.20.120.340">
    <property type="entry name" value="Flagellar protein FliS"/>
    <property type="match status" value="2"/>
</dbReference>
<dbReference type="InterPro" id="IPR004279">
    <property type="entry name" value="Perilipin"/>
</dbReference>
<dbReference type="GO" id="GO:0005811">
    <property type="term" value="C:lipid droplet"/>
    <property type="evidence" value="ECO:0007669"/>
    <property type="project" value="UniProtKB-SubCell"/>
</dbReference>
<dbReference type="PANTHER" id="PTHR14024">
    <property type="entry name" value="PERILIPIN"/>
    <property type="match status" value="1"/>
</dbReference>
<proteinExistence type="inferred from homology"/>
<dbReference type="Gene3D" id="3.30.720.170">
    <property type="entry name" value="Perilipin, alpha-beta domain"/>
    <property type="match status" value="1"/>
</dbReference>
<evidence type="ECO:0000313" key="4">
    <source>
        <dbReference type="EMBL" id="NXN35366.1"/>
    </source>
</evidence>
<feature type="non-terminal residue" evidence="4">
    <location>
        <position position="1"/>
    </location>
</feature>
<name>A0A7L1IC14_SMUAF</name>
<gene>
    <name evidence="4" type="primary">Plin3_0</name>
    <name evidence="4" type="ORF">RHIAFR_R11173</name>
</gene>
<dbReference type="Proteomes" id="UP000525158">
    <property type="component" value="Unassembled WGS sequence"/>
</dbReference>
<dbReference type="PIRSF" id="PIRSF036881">
    <property type="entry name" value="PAT"/>
    <property type="match status" value="1"/>
</dbReference>
<evidence type="ECO:0000313" key="5">
    <source>
        <dbReference type="Proteomes" id="UP000525158"/>
    </source>
</evidence>
<keyword evidence="3" id="KW-0551">Lipid droplet</keyword>